<sequence length="206" mass="23322">MLSVDNIKQLKKLFRPEDGSDSEDDGHEVGDGGVGQLGPGDIGGSSQRTKKVPQNPEEHVKPCSYAPLEKNPEPDLPKSVEEWERQQEVECENLLESRPRPEYKLSYKQTVATEDLYLQMSGKTASTSSCENMVVEVFLTGETVGIQHIDLTVQEQRVKVRSPKYFLDLHLPHKIDPDRGNAAWLSEEKILKLTLKLVREFDFVNF</sequence>
<evidence type="ECO:0000256" key="2">
    <source>
        <dbReference type="SAM" id="MobiDB-lite"/>
    </source>
</evidence>
<dbReference type="EMBL" id="GFDL01004449">
    <property type="protein sequence ID" value="JAV30596.1"/>
    <property type="molecule type" value="Transcribed_RNA"/>
</dbReference>
<reference evidence="4" key="1">
    <citation type="submission" date="2017-01" db="EMBL/GenBank/DDBJ databases">
        <title>A deep insight into the sialotranscriptome of adult male and female Cluex tarsalis mosquitoes.</title>
        <authorList>
            <person name="Ribeiro J.M."/>
            <person name="Moreira F."/>
            <person name="Bernard K.A."/>
            <person name="Calvo E."/>
        </authorList>
    </citation>
    <scope>NUCLEOTIDE SEQUENCE</scope>
    <source>
        <strain evidence="4">Kern County</strain>
        <tissue evidence="4">Salivary glands</tissue>
    </source>
</reference>
<dbReference type="PANTHER" id="PTHR21083:SF0">
    <property type="entry name" value="DYNEIN AXONEMAL ASSEMBLY FACTOR 6"/>
    <property type="match status" value="1"/>
</dbReference>
<organism evidence="4">
    <name type="scientific">Culex tarsalis</name>
    <name type="common">Encephalitis mosquito</name>
    <dbReference type="NCBI Taxonomy" id="7177"/>
    <lineage>
        <taxon>Eukaryota</taxon>
        <taxon>Metazoa</taxon>
        <taxon>Ecdysozoa</taxon>
        <taxon>Arthropoda</taxon>
        <taxon>Hexapoda</taxon>
        <taxon>Insecta</taxon>
        <taxon>Pterygota</taxon>
        <taxon>Neoptera</taxon>
        <taxon>Endopterygota</taxon>
        <taxon>Diptera</taxon>
        <taxon>Nematocera</taxon>
        <taxon>Culicoidea</taxon>
        <taxon>Culicidae</taxon>
        <taxon>Culicinae</taxon>
        <taxon>Culicini</taxon>
        <taxon>Culex</taxon>
        <taxon>Culex</taxon>
    </lineage>
</organism>
<dbReference type="GO" id="GO:0045505">
    <property type="term" value="F:dynein intermediate chain binding"/>
    <property type="evidence" value="ECO:0007669"/>
    <property type="project" value="TreeGrafter"/>
</dbReference>
<dbReference type="GO" id="GO:0051087">
    <property type="term" value="F:protein-folding chaperone binding"/>
    <property type="evidence" value="ECO:0007669"/>
    <property type="project" value="InterPro"/>
</dbReference>
<dbReference type="PANTHER" id="PTHR21083">
    <property type="entry name" value="TWISTER"/>
    <property type="match status" value="1"/>
</dbReference>
<feature type="compositionally biased region" description="Gly residues" evidence="2">
    <location>
        <begin position="31"/>
        <end position="43"/>
    </location>
</feature>
<feature type="region of interest" description="Disordered" evidence="2">
    <location>
        <begin position="1"/>
        <end position="84"/>
    </location>
</feature>
<protein>
    <recommendedName>
        <fullName evidence="3">PIH1D1/2/3 CS-like domain-containing protein</fullName>
    </recommendedName>
</protein>
<dbReference type="InterPro" id="IPR026697">
    <property type="entry name" value="DNAAF6"/>
</dbReference>
<accession>A0A1Q3FSZ5</accession>
<dbReference type="GO" id="GO:0070286">
    <property type="term" value="P:axonemal dynein complex assembly"/>
    <property type="evidence" value="ECO:0007669"/>
    <property type="project" value="InterPro"/>
</dbReference>
<name>A0A1Q3FSZ5_CULTA</name>
<dbReference type="GO" id="GO:0005737">
    <property type="term" value="C:cytoplasm"/>
    <property type="evidence" value="ECO:0007669"/>
    <property type="project" value="TreeGrafter"/>
</dbReference>
<proteinExistence type="inferred from homology"/>
<comment type="similarity">
    <text evidence="1">Belongs to the PIH1 family.</text>
</comment>
<dbReference type="AlphaFoldDB" id="A0A1Q3FSZ5"/>
<evidence type="ECO:0000313" key="4">
    <source>
        <dbReference type="EMBL" id="JAV30596.1"/>
    </source>
</evidence>
<feature type="compositionally biased region" description="Basic and acidic residues" evidence="2">
    <location>
        <begin position="70"/>
        <end position="84"/>
    </location>
</feature>
<dbReference type="Pfam" id="PF18201">
    <property type="entry name" value="PIH1_CS"/>
    <property type="match status" value="1"/>
</dbReference>
<evidence type="ECO:0000256" key="1">
    <source>
        <dbReference type="ARBA" id="ARBA00008511"/>
    </source>
</evidence>
<feature type="domain" description="PIH1D1/2/3 CS-like" evidence="3">
    <location>
        <begin position="100"/>
        <end position="196"/>
    </location>
</feature>
<evidence type="ECO:0000259" key="3">
    <source>
        <dbReference type="Pfam" id="PF18201"/>
    </source>
</evidence>
<dbReference type="InterPro" id="IPR041442">
    <property type="entry name" value="PIH1D1/2/3_CS-like"/>
</dbReference>